<comment type="caution">
    <text evidence="1">The sequence shown here is derived from an EMBL/GenBank/DDBJ whole genome shotgun (WGS) entry which is preliminary data.</text>
</comment>
<accession>A0AA88DU92</accession>
<sequence>MSPHHPNGRARDIRLVEVKYPYNQSMPTSRVHSEYDPSVSPENPNSWDTLINRGEPHSLKYGLIFLAKTMSLRLLISAPY</sequence>
<dbReference type="EMBL" id="BTGU01000116">
    <property type="protein sequence ID" value="GMN61703.1"/>
    <property type="molecule type" value="Genomic_DNA"/>
</dbReference>
<reference evidence="1" key="1">
    <citation type="submission" date="2023-07" db="EMBL/GenBank/DDBJ databases">
        <title>draft genome sequence of fig (Ficus carica).</title>
        <authorList>
            <person name="Takahashi T."/>
            <person name="Nishimura K."/>
        </authorList>
    </citation>
    <scope>NUCLEOTIDE SEQUENCE</scope>
</reference>
<organism evidence="1 2">
    <name type="scientific">Ficus carica</name>
    <name type="common">Common fig</name>
    <dbReference type="NCBI Taxonomy" id="3494"/>
    <lineage>
        <taxon>Eukaryota</taxon>
        <taxon>Viridiplantae</taxon>
        <taxon>Streptophyta</taxon>
        <taxon>Embryophyta</taxon>
        <taxon>Tracheophyta</taxon>
        <taxon>Spermatophyta</taxon>
        <taxon>Magnoliopsida</taxon>
        <taxon>eudicotyledons</taxon>
        <taxon>Gunneridae</taxon>
        <taxon>Pentapetalae</taxon>
        <taxon>rosids</taxon>
        <taxon>fabids</taxon>
        <taxon>Rosales</taxon>
        <taxon>Moraceae</taxon>
        <taxon>Ficeae</taxon>
        <taxon>Ficus</taxon>
    </lineage>
</organism>
<proteinExistence type="predicted"/>
<dbReference type="Proteomes" id="UP001187192">
    <property type="component" value="Unassembled WGS sequence"/>
</dbReference>
<protein>
    <submittedName>
        <fullName evidence="1">Uncharacterized protein</fullName>
    </submittedName>
</protein>
<gene>
    <name evidence="1" type="ORF">TIFTF001_030782</name>
</gene>
<dbReference type="AlphaFoldDB" id="A0AA88DU92"/>
<evidence type="ECO:0000313" key="1">
    <source>
        <dbReference type="EMBL" id="GMN61703.1"/>
    </source>
</evidence>
<evidence type="ECO:0000313" key="2">
    <source>
        <dbReference type="Proteomes" id="UP001187192"/>
    </source>
</evidence>
<keyword evidence="2" id="KW-1185">Reference proteome</keyword>
<name>A0AA88DU92_FICCA</name>